<evidence type="ECO:0000313" key="3">
    <source>
        <dbReference type="EMBL" id="KIW90415.1"/>
    </source>
</evidence>
<dbReference type="RefSeq" id="XP_016617084.1">
    <property type="nucleotide sequence ID" value="XM_016766786.1"/>
</dbReference>
<protein>
    <submittedName>
        <fullName evidence="3">Uncharacterized protein</fullName>
    </submittedName>
</protein>
<evidence type="ECO:0000313" key="4">
    <source>
        <dbReference type="Proteomes" id="UP000053789"/>
    </source>
</evidence>
<evidence type="ECO:0000256" key="2">
    <source>
        <dbReference type="SAM" id="SignalP"/>
    </source>
</evidence>
<feature type="signal peptide" evidence="2">
    <location>
        <begin position="1"/>
        <end position="17"/>
    </location>
</feature>
<feature type="region of interest" description="Disordered" evidence="1">
    <location>
        <begin position="59"/>
        <end position="97"/>
    </location>
</feature>
<gene>
    <name evidence="3" type="ORF">Z519_09060</name>
</gene>
<dbReference type="OrthoDB" id="4159459at2759"/>
<feature type="chain" id="PRO_5002243721" evidence="2">
    <location>
        <begin position="18"/>
        <end position="253"/>
    </location>
</feature>
<dbReference type="AlphaFoldDB" id="A0A0D2HI10"/>
<accession>A0A0D2HI10</accession>
<proteinExistence type="predicted"/>
<dbReference type="HOGENOM" id="CLU_1261348_0_0_1"/>
<dbReference type="Proteomes" id="UP000053789">
    <property type="component" value="Unassembled WGS sequence"/>
</dbReference>
<keyword evidence="2" id="KW-0732">Signal</keyword>
<dbReference type="EMBL" id="KN846993">
    <property type="protein sequence ID" value="KIW90415.1"/>
    <property type="molecule type" value="Genomic_DNA"/>
</dbReference>
<dbReference type="VEuPathDB" id="FungiDB:Z519_09060"/>
<evidence type="ECO:0000256" key="1">
    <source>
        <dbReference type="SAM" id="MobiDB-lite"/>
    </source>
</evidence>
<organism evidence="3 4">
    <name type="scientific">Cladophialophora bantiana (strain ATCC 10958 / CBS 173.52 / CDC B-1940 / NIH 8579)</name>
    <name type="common">Xylohypha bantiana</name>
    <dbReference type="NCBI Taxonomy" id="1442370"/>
    <lineage>
        <taxon>Eukaryota</taxon>
        <taxon>Fungi</taxon>
        <taxon>Dikarya</taxon>
        <taxon>Ascomycota</taxon>
        <taxon>Pezizomycotina</taxon>
        <taxon>Eurotiomycetes</taxon>
        <taxon>Chaetothyriomycetidae</taxon>
        <taxon>Chaetothyriales</taxon>
        <taxon>Herpotrichiellaceae</taxon>
        <taxon>Cladophialophora</taxon>
    </lineage>
</organism>
<dbReference type="GeneID" id="27701988"/>
<reference evidence="3" key="1">
    <citation type="submission" date="2015-01" db="EMBL/GenBank/DDBJ databases">
        <title>The Genome Sequence of Cladophialophora bantiana CBS 173.52.</title>
        <authorList>
            <consortium name="The Broad Institute Genomics Platform"/>
            <person name="Cuomo C."/>
            <person name="de Hoog S."/>
            <person name="Gorbushina A."/>
            <person name="Stielow B."/>
            <person name="Teixiera M."/>
            <person name="Abouelleil A."/>
            <person name="Chapman S.B."/>
            <person name="Priest M."/>
            <person name="Young S.K."/>
            <person name="Wortman J."/>
            <person name="Nusbaum C."/>
            <person name="Birren B."/>
        </authorList>
    </citation>
    <scope>NUCLEOTIDE SEQUENCE [LARGE SCALE GENOMIC DNA]</scope>
    <source>
        <strain evidence="3">CBS 173.52</strain>
    </source>
</reference>
<keyword evidence="4" id="KW-1185">Reference proteome</keyword>
<sequence length="253" mass="25351">MRTTFAVAAGLAAVASAGTTTITDTVDVTITSCEPTVTNCPYKGGSDPTWGDWSATVSTTSSVPVKPTGGASGSWDPTWADWSSSTSSKPVDPTGTWSDWVGTTTTSTPVSATTAPCGKYTATTPPAWFSLLPTDKLSSIQAQWTGAPPSDWCYWTYSTGSLKTTATPVLATSSATWGTWEAASSTWSSPVAAATGTGAWSSPVAAASTGVWSYSGSSTPVAPAVATFTGAANANAGSFALAGLAAAAVLVMA</sequence>
<name>A0A0D2HI10_CLAB1</name>